<keyword evidence="1" id="KW-0812">Transmembrane</keyword>
<evidence type="ECO:0000313" key="3">
    <source>
        <dbReference type="Proteomes" id="UP001595847"/>
    </source>
</evidence>
<gene>
    <name evidence="2" type="ORF">ACFOVU_13725</name>
</gene>
<evidence type="ECO:0008006" key="4">
    <source>
        <dbReference type="Google" id="ProtNLM"/>
    </source>
</evidence>
<evidence type="ECO:0000313" key="2">
    <source>
        <dbReference type="EMBL" id="MFC3996985.1"/>
    </source>
</evidence>
<accession>A0ABV8FLF5</accession>
<name>A0ABV8FLF5_9ACTN</name>
<organism evidence="2 3">
    <name type="scientific">Nocardiopsis sediminis</name>
    <dbReference type="NCBI Taxonomy" id="1778267"/>
    <lineage>
        <taxon>Bacteria</taxon>
        <taxon>Bacillati</taxon>
        <taxon>Actinomycetota</taxon>
        <taxon>Actinomycetes</taxon>
        <taxon>Streptosporangiales</taxon>
        <taxon>Nocardiopsidaceae</taxon>
        <taxon>Nocardiopsis</taxon>
    </lineage>
</organism>
<feature type="transmembrane region" description="Helical" evidence="1">
    <location>
        <begin position="31"/>
        <end position="52"/>
    </location>
</feature>
<feature type="transmembrane region" description="Helical" evidence="1">
    <location>
        <begin position="58"/>
        <end position="77"/>
    </location>
</feature>
<sequence length="148" mass="15310">MSEQIDADQARQALAVAEASGGAAARSGRWYALYSVVYAAMSVALTLAVGLAPSVWTIGGGTVLWLIAVGALSTYALRRPVAPRRYALLHTSSIVAWGVIYMVVMFGGTTGFRGDPAWWVPGALLTAVPPLVAAAVAVRRPAGVAAAR</sequence>
<comment type="caution">
    <text evidence="2">The sequence shown here is derived from an EMBL/GenBank/DDBJ whole genome shotgun (WGS) entry which is preliminary data.</text>
</comment>
<dbReference type="EMBL" id="JBHSBH010000008">
    <property type="protein sequence ID" value="MFC3996985.1"/>
    <property type="molecule type" value="Genomic_DNA"/>
</dbReference>
<dbReference type="Proteomes" id="UP001595847">
    <property type="component" value="Unassembled WGS sequence"/>
</dbReference>
<reference evidence="3" key="1">
    <citation type="journal article" date="2019" name="Int. J. Syst. Evol. Microbiol.">
        <title>The Global Catalogue of Microorganisms (GCM) 10K type strain sequencing project: providing services to taxonomists for standard genome sequencing and annotation.</title>
        <authorList>
            <consortium name="The Broad Institute Genomics Platform"/>
            <consortium name="The Broad Institute Genome Sequencing Center for Infectious Disease"/>
            <person name="Wu L."/>
            <person name="Ma J."/>
        </authorList>
    </citation>
    <scope>NUCLEOTIDE SEQUENCE [LARGE SCALE GENOMIC DNA]</scope>
    <source>
        <strain evidence="3">TBRC 1826</strain>
    </source>
</reference>
<evidence type="ECO:0000256" key="1">
    <source>
        <dbReference type="SAM" id="Phobius"/>
    </source>
</evidence>
<proteinExistence type="predicted"/>
<protein>
    <recommendedName>
        <fullName evidence="4">Sensor histidine kinase</fullName>
    </recommendedName>
</protein>
<keyword evidence="1" id="KW-0472">Membrane</keyword>
<feature type="transmembrane region" description="Helical" evidence="1">
    <location>
        <begin position="118"/>
        <end position="138"/>
    </location>
</feature>
<dbReference type="RefSeq" id="WP_378533530.1">
    <property type="nucleotide sequence ID" value="NZ_JBHSBH010000008.1"/>
</dbReference>
<keyword evidence="1" id="KW-1133">Transmembrane helix</keyword>
<feature type="transmembrane region" description="Helical" evidence="1">
    <location>
        <begin position="86"/>
        <end position="106"/>
    </location>
</feature>
<keyword evidence="3" id="KW-1185">Reference proteome</keyword>